<gene>
    <name evidence="4" type="ORF">D9R14_08510</name>
</gene>
<keyword evidence="5" id="KW-1185">Reference proteome</keyword>
<dbReference type="SUPFAM" id="SSF52096">
    <property type="entry name" value="ClpP/crotonase"/>
    <property type="match status" value="1"/>
</dbReference>
<proteinExistence type="inferred from homology"/>
<dbReference type="InterPro" id="IPR018376">
    <property type="entry name" value="Enoyl-CoA_hyd/isom_CS"/>
</dbReference>
<dbReference type="InterPro" id="IPR014748">
    <property type="entry name" value="Enoyl-CoA_hydra_C"/>
</dbReference>
<dbReference type="EMBL" id="RCTF01000005">
    <property type="protein sequence ID" value="RLP79683.1"/>
    <property type="molecule type" value="Genomic_DNA"/>
</dbReference>
<evidence type="ECO:0000313" key="5">
    <source>
        <dbReference type="Proteomes" id="UP000269692"/>
    </source>
</evidence>
<keyword evidence="2" id="KW-0456">Lyase</keyword>
<evidence type="ECO:0000313" key="4">
    <source>
        <dbReference type="EMBL" id="RLP79683.1"/>
    </source>
</evidence>
<dbReference type="InterPro" id="IPR001753">
    <property type="entry name" value="Enoyl-CoA_hydra/iso"/>
</dbReference>
<evidence type="ECO:0000256" key="3">
    <source>
        <dbReference type="RuleBase" id="RU003707"/>
    </source>
</evidence>
<dbReference type="PROSITE" id="PS00166">
    <property type="entry name" value="ENOYL_COA_HYDRATASE"/>
    <property type="match status" value="1"/>
</dbReference>
<name>A0A3L7AGS7_9HYPH</name>
<comment type="caution">
    <text evidence="4">The sequence shown here is derived from an EMBL/GenBank/DDBJ whole genome shotgun (WGS) entry which is preliminary data.</text>
</comment>
<dbReference type="GO" id="GO:0006635">
    <property type="term" value="P:fatty acid beta-oxidation"/>
    <property type="evidence" value="ECO:0007669"/>
    <property type="project" value="TreeGrafter"/>
</dbReference>
<dbReference type="CDD" id="cd06558">
    <property type="entry name" value="crotonase-like"/>
    <property type="match status" value="1"/>
</dbReference>
<dbReference type="Gene3D" id="1.10.12.10">
    <property type="entry name" value="Lyase 2-enoyl-coa Hydratase, Chain A, domain 2"/>
    <property type="match status" value="1"/>
</dbReference>
<dbReference type="InterPro" id="IPR029045">
    <property type="entry name" value="ClpP/crotonase-like_dom_sf"/>
</dbReference>
<dbReference type="Pfam" id="PF00378">
    <property type="entry name" value="ECH_1"/>
    <property type="match status" value="1"/>
</dbReference>
<organism evidence="4 5">
    <name type="scientific">Xanthobacter tagetidis</name>
    <dbReference type="NCBI Taxonomy" id="60216"/>
    <lineage>
        <taxon>Bacteria</taxon>
        <taxon>Pseudomonadati</taxon>
        <taxon>Pseudomonadota</taxon>
        <taxon>Alphaproteobacteria</taxon>
        <taxon>Hyphomicrobiales</taxon>
        <taxon>Xanthobacteraceae</taxon>
        <taxon>Xanthobacter</taxon>
    </lineage>
</organism>
<dbReference type="AlphaFoldDB" id="A0A3L7AGS7"/>
<reference evidence="4 5" key="1">
    <citation type="submission" date="2018-10" db="EMBL/GenBank/DDBJ databases">
        <title>Xanthobacter tagetidis genome sequencing and assembly.</title>
        <authorList>
            <person name="Maclea K.S."/>
            <person name="Goen A.E."/>
            <person name="Fatima S.A."/>
        </authorList>
    </citation>
    <scope>NUCLEOTIDE SEQUENCE [LARGE SCALE GENOMIC DNA]</scope>
    <source>
        <strain evidence="4 5">ATCC 700314</strain>
    </source>
</reference>
<accession>A0A3L7AGS7</accession>
<dbReference type="PANTHER" id="PTHR11941">
    <property type="entry name" value="ENOYL-COA HYDRATASE-RELATED"/>
    <property type="match status" value="1"/>
</dbReference>
<comment type="similarity">
    <text evidence="1 3">Belongs to the enoyl-CoA hydratase/isomerase family.</text>
</comment>
<evidence type="ECO:0000256" key="1">
    <source>
        <dbReference type="ARBA" id="ARBA00005254"/>
    </source>
</evidence>
<dbReference type="GO" id="GO:0016829">
    <property type="term" value="F:lyase activity"/>
    <property type="evidence" value="ECO:0007669"/>
    <property type="project" value="UniProtKB-KW"/>
</dbReference>
<sequence>MSDRPAADAAPLLFSVEDGIARIRFNRPAVLNAIDEATILAFQDAVDRTAKDRSVRAVVLSGEGRAFLAGGDVARFHAAGREAPKVVAGIIDPFHHAIVGLASLHAPVIASVHGAVAGAGLSVMLAADLAIAADDARFTLAYARIGTTPDGSGTFSLPRIVGLRKALELALLSDVVDAPEALRLGLVNKVVAAADLGAETDALARRLAAGPTLAFGRIKHLMRASFSHTLSDQLHAERDAFIASAGTRDFAEGVAAFVEKRAPTFTGE</sequence>
<dbReference type="PANTHER" id="PTHR11941:SF133">
    <property type="entry name" value="1,2-EPOXYPHENYLACETYL-COA ISOMERASE"/>
    <property type="match status" value="1"/>
</dbReference>
<evidence type="ECO:0000256" key="2">
    <source>
        <dbReference type="ARBA" id="ARBA00023239"/>
    </source>
</evidence>
<dbReference type="Proteomes" id="UP000269692">
    <property type="component" value="Unassembled WGS sequence"/>
</dbReference>
<dbReference type="Gene3D" id="3.90.226.10">
    <property type="entry name" value="2-enoyl-CoA Hydratase, Chain A, domain 1"/>
    <property type="match status" value="1"/>
</dbReference>
<protein>
    <submittedName>
        <fullName evidence="4">Enoyl-CoA hydratase</fullName>
    </submittedName>
</protein>
<dbReference type="RefSeq" id="WP_121622893.1">
    <property type="nucleotide sequence ID" value="NZ_JACIIW010000001.1"/>
</dbReference>
<dbReference type="OrthoDB" id="9781757at2"/>